<dbReference type="Gene3D" id="1.10.1040.10">
    <property type="entry name" value="N-(1-d-carboxylethyl)-l-norvaline Dehydrogenase, domain 2"/>
    <property type="match status" value="1"/>
</dbReference>
<sequence length="378" mass="39887">MTNSARYSANVWPIGSPARATRESVQLPGVRWNFQHCRTGLPPRMHMIPRNDGERGRSLLPAGAPLSGERRCTANRERAVFMTTTSGQADERPAVTVIGLGEMGSALAGAFLAAGHPTTVWNRTAEKAAPLVAKGAQQAGTVAEAVAAGSLVVVSVKGNDNARELLESAGDALTGRAIVNLTDGTSAEARSVAEWAAGRGVEYLHGQIMTIAPGIGSPDTVVFYGGSESVYEQYLPVLHLLGGKGGLIAADAGVPTLYGMAVHGTMWGTLNGFLHAAALLTDEGIEVKKFLDQAGPSVSALLGIFPMIADEVDRGEHATPFGALQHHRPSVDDLVRESKARGINDAFPNYTLGLVDQALRDGHAQDSYSRLVEHFRKP</sequence>
<dbReference type="InterPro" id="IPR036291">
    <property type="entry name" value="NAD(P)-bd_dom_sf"/>
</dbReference>
<dbReference type="InterPro" id="IPR048666">
    <property type="entry name" value="RedAm-like_C"/>
</dbReference>
<feature type="domain" description="NADPH-dependent reductive aminase-like C-terminal" evidence="3">
    <location>
        <begin position="251"/>
        <end position="377"/>
    </location>
</feature>
<evidence type="ECO:0000259" key="2">
    <source>
        <dbReference type="Pfam" id="PF03446"/>
    </source>
</evidence>
<gene>
    <name evidence="4" type="ORF">DTW94_24700</name>
</gene>
<proteinExistence type="predicted"/>
<organism evidence="4 5">
    <name type="scientific">Streptomyces cavourensis</name>
    <dbReference type="NCBI Taxonomy" id="67258"/>
    <lineage>
        <taxon>Bacteria</taxon>
        <taxon>Bacillati</taxon>
        <taxon>Actinomycetota</taxon>
        <taxon>Actinomycetes</taxon>
        <taxon>Kitasatosporales</taxon>
        <taxon>Streptomycetaceae</taxon>
        <taxon>Streptomyces</taxon>
    </lineage>
</organism>
<evidence type="ECO:0000256" key="1">
    <source>
        <dbReference type="SAM" id="MobiDB-lite"/>
    </source>
</evidence>
<dbReference type="Pfam" id="PF03446">
    <property type="entry name" value="NAD_binding_2"/>
    <property type="match status" value="1"/>
</dbReference>
<evidence type="ECO:0000313" key="4">
    <source>
        <dbReference type="EMBL" id="AXI74112.1"/>
    </source>
</evidence>
<name>A0AAD0Q964_9ACTN</name>
<dbReference type="Proteomes" id="UP000253779">
    <property type="component" value="Chromosome"/>
</dbReference>
<dbReference type="Pfam" id="PF21761">
    <property type="entry name" value="RedAm-like_C"/>
    <property type="match status" value="1"/>
</dbReference>
<evidence type="ECO:0000313" key="5">
    <source>
        <dbReference type="Proteomes" id="UP000253779"/>
    </source>
</evidence>
<accession>A0AAD0Q964</accession>
<dbReference type="GO" id="GO:0050661">
    <property type="term" value="F:NADP binding"/>
    <property type="evidence" value="ECO:0007669"/>
    <property type="project" value="InterPro"/>
</dbReference>
<dbReference type="InterPro" id="IPR013328">
    <property type="entry name" value="6PGD_dom2"/>
</dbReference>
<feature type="region of interest" description="Disordered" evidence="1">
    <location>
        <begin position="43"/>
        <end position="67"/>
    </location>
</feature>
<dbReference type="AlphaFoldDB" id="A0AAD0Q964"/>
<dbReference type="Gene3D" id="3.40.50.720">
    <property type="entry name" value="NAD(P)-binding Rossmann-like Domain"/>
    <property type="match status" value="1"/>
</dbReference>
<dbReference type="PANTHER" id="PTHR43580:SF2">
    <property type="entry name" value="CYTOKINE-LIKE NUCLEAR FACTOR N-PAC"/>
    <property type="match status" value="1"/>
</dbReference>
<dbReference type="InterPro" id="IPR006115">
    <property type="entry name" value="6PGDH_NADP-bd"/>
</dbReference>
<evidence type="ECO:0000259" key="3">
    <source>
        <dbReference type="Pfam" id="PF21761"/>
    </source>
</evidence>
<reference evidence="4 5" key="1">
    <citation type="submission" date="2018-07" db="EMBL/GenBank/DDBJ databases">
        <title>Complete genome sequence of soil actinomycete Streptomyces cavourensis tj430.</title>
        <authorList>
            <person name="Wang P."/>
            <person name="Huang Y."/>
        </authorList>
    </citation>
    <scope>NUCLEOTIDE SEQUENCE [LARGE SCALE GENOMIC DNA]</scope>
    <source>
        <strain evidence="4 5">TJ430</strain>
    </source>
</reference>
<dbReference type="EMBL" id="CP030930">
    <property type="protein sequence ID" value="AXI74112.1"/>
    <property type="molecule type" value="Genomic_DNA"/>
</dbReference>
<dbReference type="InterPro" id="IPR051265">
    <property type="entry name" value="HIBADH-related_NP60_sf"/>
</dbReference>
<dbReference type="PANTHER" id="PTHR43580">
    <property type="entry name" value="OXIDOREDUCTASE GLYR1-RELATED"/>
    <property type="match status" value="1"/>
</dbReference>
<dbReference type="SUPFAM" id="SSF51735">
    <property type="entry name" value="NAD(P)-binding Rossmann-fold domains"/>
    <property type="match status" value="1"/>
</dbReference>
<feature type="domain" description="6-phosphogluconate dehydrogenase NADP-binding" evidence="2">
    <location>
        <begin position="95"/>
        <end position="243"/>
    </location>
</feature>
<protein>
    <submittedName>
        <fullName evidence="4">NAD(P)-dependent oxidoreductase</fullName>
    </submittedName>
</protein>